<name>A0A3A2ZDB9_9EURO</name>
<dbReference type="STRING" id="2070753.A0A3A2ZDB9"/>
<dbReference type="PANTHER" id="PTHR28154">
    <property type="entry name" value="CELL WALL SYNTHESIS PROTEIN KNH1-RELATED"/>
    <property type="match status" value="1"/>
</dbReference>
<reference evidence="5" key="1">
    <citation type="submission" date="2017-02" db="EMBL/GenBank/DDBJ databases">
        <authorList>
            <person name="Tafer H."/>
            <person name="Lopandic K."/>
        </authorList>
    </citation>
    <scope>NUCLEOTIDE SEQUENCE [LARGE SCALE GENOMIC DNA]</scope>
    <source>
        <strain evidence="5">CBS 366.77</strain>
    </source>
</reference>
<dbReference type="GO" id="GO:0005576">
    <property type="term" value="C:extracellular region"/>
    <property type="evidence" value="ECO:0007669"/>
    <property type="project" value="TreeGrafter"/>
</dbReference>
<dbReference type="EMBL" id="MVGC01000249">
    <property type="protein sequence ID" value="RJE21142.1"/>
    <property type="molecule type" value="Genomic_DNA"/>
</dbReference>
<gene>
    <name evidence="4" type="ORF">PHISCL_06517</name>
</gene>
<dbReference type="OrthoDB" id="2432613at2759"/>
<protein>
    <submittedName>
        <fullName evidence="4">Beta-1,6-glucan boisynthesis protein Knh1</fullName>
    </submittedName>
</protein>
<feature type="region of interest" description="Disordered" evidence="2">
    <location>
        <begin position="48"/>
        <end position="75"/>
    </location>
</feature>
<dbReference type="AlphaFoldDB" id="A0A3A2ZDB9"/>
<keyword evidence="1" id="KW-0732">Signal</keyword>
<dbReference type="GO" id="GO:0006078">
    <property type="term" value="P:(1-&gt;6)-beta-D-glucan biosynthetic process"/>
    <property type="evidence" value="ECO:0007669"/>
    <property type="project" value="InterPro"/>
</dbReference>
<dbReference type="InterPro" id="IPR008659">
    <property type="entry name" value="Kre9/Knh1_C"/>
</dbReference>
<sequence>MAGTFSPILVHGAHSLPHTSAFSEIGEEFRKQQAAGVDPGVAGLGVGARVGARDTDDNPYTIPYQLQTGPTRYAPMAKKPGTSITAKTATPQYPTSSYEIATSYLPQPTVQVTISAPLTYSTSSIENTASPAAQPVDAKMKRFLERWKD</sequence>
<evidence type="ECO:0000256" key="1">
    <source>
        <dbReference type="ARBA" id="ARBA00022729"/>
    </source>
</evidence>
<evidence type="ECO:0000313" key="4">
    <source>
        <dbReference type="EMBL" id="RJE21142.1"/>
    </source>
</evidence>
<organism evidence="4 5">
    <name type="scientific">Aspergillus sclerotialis</name>
    <dbReference type="NCBI Taxonomy" id="2070753"/>
    <lineage>
        <taxon>Eukaryota</taxon>
        <taxon>Fungi</taxon>
        <taxon>Dikarya</taxon>
        <taxon>Ascomycota</taxon>
        <taxon>Pezizomycotina</taxon>
        <taxon>Eurotiomycetes</taxon>
        <taxon>Eurotiomycetidae</taxon>
        <taxon>Eurotiales</taxon>
        <taxon>Aspergillaceae</taxon>
        <taxon>Aspergillus</taxon>
        <taxon>Aspergillus subgen. Polypaecilum</taxon>
    </lineage>
</organism>
<accession>A0A3A2ZDB9</accession>
<dbReference type="InterPro" id="IPR045328">
    <property type="entry name" value="Kre9/Knh1"/>
</dbReference>
<comment type="caution">
    <text evidence="4">The sequence shown here is derived from an EMBL/GenBank/DDBJ whole genome shotgun (WGS) entry which is preliminary data.</text>
</comment>
<dbReference type="PANTHER" id="PTHR28154:SF1">
    <property type="entry name" value="CELL WALL SYNTHESIS PROTEIN KNH1-RELATED"/>
    <property type="match status" value="1"/>
</dbReference>
<dbReference type="Proteomes" id="UP000266188">
    <property type="component" value="Unassembled WGS sequence"/>
</dbReference>
<evidence type="ECO:0000313" key="5">
    <source>
        <dbReference type="Proteomes" id="UP000266188"/>
    </source>
</evidence>
<feature type="domain" description="Yeast cell wall synthesis Kre9/Knh1 C-terminal" evidence="3">
    <location>
        <begin position="59"/>
        <end position="137"/>
    </location>
</feature>
<evidence type="ECO:0000256" key="2">
    <source>
        <dbReference type="SAM" id="MobiDB-lite"/>
    </source>
</evidence>
<dbReference type="Pfam" id="PF05390">
    <property type="entry name" value="Kre9_KNH1_C"/>
    <property type="match status" value="1"/>
</dbReference>
<evidence type="ECO:0000259" key="3">
    <source>
        <dbReference type="Pfam" id="PF05390"/>
    </source>
</evidence>
<dbReference type="GO" id="GO:0031505">
    <property type="term" value="P:fungal-type cell wall organization"/>
    <property type="evidence" value="ECO:0007669"/>
    <property type="project" value="TreeGrafter"/>
</dbReference>
<keyword evidence="5" id="KW-1185">Reference proteome</keyword>
<proteinExistence type="predicted"/>
<dbReference type="GO" id="GO:0042546">
    <property type="term" value="P:cell wall biogenesis"/>
    <property type="evidence" value="ECO:0007669"/>
    <property type="project" value="InterPro"/>
</dbReference>